<organism evidence="5 6">
    <name type="scientific">Actinomadura viridis</name>
    <dbReference type="NCBI Taxonomy" id="58110"/>
    <lineage>
        <taxon>Bacteria</taxon>
        <taxon>Bacillati</taxon>
        <taxon>Actinomycetota</taxon>
        <taxon>Actinomycetes</taxon>
        <taxon>Streptosporangiales</taxon>
        <taxon>Thermomonosporaceae</taxon>
        <taxon>Actinomadura</taxon>
    </lineage>
</organism>
<dbReference type="Pfam" id="PF00005">
    <property type="entry name" value="ABC_tran"/>
    <property type="match status" value="1"/>
</dbReference>
<comment type="caution">
    <text evidence="5">The sequence shown here is derived from an EMBL/GenBank/DDBJ whole genome shotgun (WGS) entry which is preliminary data.</text>
</comment>
<name>A0A931GK72_9ACTN</name>
<dbReference type="AlphaFoldDB" id="A0A931GK72"/>
<evidence type="ECO:0000256" key="3">
    <source>
        <dbReference type="ARBA" id="ARBA00022840"/>
    </source>
</evidence>
<reference evidence="5" key="1">
    <citation type="submission" date="2020-11" db="EMBL/GenBank/DDBJ databases">
        <title>Sequencing the genomes of 1000 actinobacteria strains.</title>
        <authorList>
            <person name="Klenk H.-P."/>
        </authorList>
    </citation>
    <scope>NUCLEOTIDE SEQUENCE</scope>
    <source>
        <strain evidence="5">DSM 43175</strain>
    </source>
</reference>
<feature type="domain" description="ABC transporter" evidence="4">
    <location>
        <begin position="6"/>
        <end position="244"/>
    </location>
</feature>
<dbReference type="PANTHER" id="PTHR42788:SF20">
    <property type="entry name" value="ABC TRANSPORTER ATP-BINDING PROTEIN"/>
    <property type="match status" value="1"/>
</dbReference>
<dbReference type="InterPro" id="IPR050166">
    <property type="entry name" value="ABC_transporter_ATP-bind"/>
</dbReference>
<dbReference type="EMBL" id="JADOUA010000001">
    <property type="protein sequence ID" value="MBG6090528.1"/>
    <property type="molecule type" value="Genomic_DNA"/>
</dbReference>
<dbReference type="InterPro" id="IPR003439">
    <property type="entry name" value="ABC_transporter-like_ATP-bd"/>
</dbReference>
<evidence type="ECO:0000256" key="2">
    <source>
        <dbReference type="ARBA" id="ARBA00022741"/>
    </source>
</evidence>
<dbReference type="PROSITE" id="PS50893">
    <property type="entry name" value="ABC_TRANSPORTER_2"/>
    <property type="match status" value="1"/>
</dbReference>
<keyword evidence="1" id="KW-0813">Transport</keyword>
<dbReference type="InterPro" id="IPR003593">
    <property type="entry name" value="AAA+_ATPase"/>
</dbReference>
<dbReference type="SMART" id="SM00382">
    <property type="entry name" value="AAA"/>
    <property type="match status" value="1"/>
</dbReference>
<dbReference type="PROSITE" id="PS00211">
    <property type="entry name" value="ABC_TRANSPORTER_1"/>
    <property type="match status" value="1"/>
</dbReference>
<dbReference type="Proteomes" id="UP000614047">
    <property type="component" value="Unassembled WGS sequence"/>
</dbReference>
<sequence length="264" mass="28954">MGHDTITLSRVGKTFRRSRRPVRALSDIDLVIEDGTFVTLFGPSGCGKSTLLRIMAGLQDHDEGEVSLFGQTPRAAVRQKNIAWIPQSSALLPWLSVRSNAALSTVVNRAADRRPAGGRTSRDVGTVLAELGLDDFGGARPDQLSGGMRQRAALARGFVHGAPLMLMDEPFSALDEFTRESLRHRLLDVWERHRKTVVLVTHSAAEAVLMSDVIVVMTPRPGRVRAVVEVDLPRPRPRGIEDTPEFLGAVRRVKAELRAGWDGD</sequence>
<dbReference type="GO" id="GO:0005524">
    <property type="term" value="F:ATP binding"/>
    <property type="evidence" value="ECO:0007669"/>
    <property type="project" value="UniProtKB-KW"/>
</dbReference>
<evidence type="ECO:0000313" key="6">
    <source>
        <dbReference type="Proteomes" id="UP000614047"/>
    </source>
</evidence>
<evidence type="ECO:0000313" key="5">
    <source>
        <dbReference type="EMBL" id="MBG6090528.1"/>
    </source>
</evidence>
<evidence type="ECO:0000256" key="1">
    <source>
        <dbReference type="ARBA" id="ARBA00022448"/>
    </source>
</evidence>
<dbReference type="RefSeq" id="WP_197012978.1">
    <property type="nucleotide sequence ID" value="NZ_BAABES010000016.1"/>
</dbReference>
<keyword evidence="2" id="KW-0547">Nucleotide-binding</keyword>
<dbReference type="PANTHER" id="PTHR42788">
    <property type="entry name" value="TAURINE IMPORT ATP-BINDING PROTEIN-RELATED"/>
    <property type="match status" value="1"/>
</dbReference>
<dbReference type="Gene3D" id="3.40.50.300">
    <property type="entry name" value="P-loop containing nucleotide triphosphate hydrolases"/>
    <property type="match status" value="1"/>
</dbReference>
<keyword evidence="3 5" id="KW-0067">ATP-binding</keyword>
<dbReference type="InterPro" id="IPR017871">
    <property type="entry name" value="ABC_transporter-like_CS"/>
</dbReference>
<gene>
    <name evidence="5" type="ORF">IW256_004641</name>
</gene>
<protein>
    <submittedName>
        <fullName evidence="5">NitT/TauT family transport system ATP-binding protein</fullName>
    </submittedName>
</protein>
<accession>A0A931GK72</accession>
<dbReference type="InterPro" id="IPR027417">
    <property type="entry name" value="P-loop_NTPase"/>
</dbReference>
<dbReference type="CDD" id="cd03293">
    <property type="entry name" value="ABC_NrtD_SsuB_transporters"/>
    <property type="match status" value="1"/>
</dbReference>
<proteinExistence type="predicted"/>
<evidence type="ECO:0000259" key="4">
    <source>
        <dbReference type="PROSITE" id="PS50893"/>
    </source>
</evidence>
<dbReference type="SUPFAM" id="SSF52540">
    <property type="entry name" value="P-loop containing nucleoside triphosphate hydrolases"/>
    <property type="match status" value="1"/>
</dbReference>
<dbReference type="GO" id="GO:0016887">
    <property type="term" value="F:ATP hydrolysis activity"/>
    <property type="evidence" value="ECO:0007669"/>
    <property type="project" value="InterPro"/>
</dbReference>
<keyword evidence="6" id="KW-1185">Reference proteome</keyword>